<keyword evidence="1" id="KW-0378">Hydrolase</keyword>
<dbReference type="PANTHER" id="PTHR43434">
    <property type="entry name" value="PHOSPHOGLYCOLATE PHOSPHATASE"/>
    <property type="match status" value="1"/>
</dbReference>
<dbReference type="Gene3D" id="1.10.150.240">
    <property type="entry name" value="Putative phosphatase, domain 2"/>
    <property type="match status" value="1"/>
</dbReference>
<protein>
    <submittedName>
        <fullName evidence="1">HAD-superfamily hydrolase</fullName>
    </submittedName>
</protein>
<dbReference type="PANTHER" id="PTHR43434:SF20">
    <property type="entry name" value="5'-NUCLEOTIDASE"/>
    <property type="match status" value="1"/>
</dbReference>
<name>F1YHD4_9ACTN</name>
<gene>
    <name evidence="1" type="ORF">SCNU_06010</name>
</gene>
<dbReference type="AlphaFoldDB" id="F1YHD4"/>
<dbReference type="Pfam" id="PF13419">
    <property type="entry name" value="HAD_2"/>
    <property type="match status" value="1"/>
</dbReference>
<evidence type="ECO:0000313" key="1">
    <source>
        <dbReference type="EMBL" id="EGD55772.1"/>
    </source>
</evidence>
<dbReference type="eggNOG" id="COG0546">
    <property type="taxonomic scope" value="Bacteria"/>
</dbReference>
<dbReference type="InterPro" id="IPR023214">
    <property type="entry name" value="HAD_sf"/>
</dbReference>
<dbReference type="GO" id="GO:0004713">
    <property type="term" value="F:protein tyrosine kinase activity"/>
    <property type="evidence" value="ECO:0007669"/>
    <property type="project" value="TreeGrafter"/>
</dbReference>
<dbReference type="STRING" id="644548.SCNU_06010"/>
<dbReference type="GO" id="GO:0016787">
    <property type="term" value="F:hydrolase activity"/>
    <property type="evidence" value="ECO:0007669"/>
    <property type="project" value="UniProtKB-KW"/>
</dbReference>
<dbReference type="GO" id="GO:0005829">
    <property type="term" value="C:cytosol"/>
    <property type="evidence" value="ECO:0007669"/>
    <property type="project" value="TreeGrafter"/>
</dbReference>
<accession>F1YHD4</accession>
<dbReference type="InterPro" id="IPR036412">
    <property type="entry name" value="HAD-like_sf"/>
</dbReference>
<reference evidence="1 2" key="1">
    <citation type="journal article" date="2011" name="J. Bacteriol.">
        <title>Draft Genome Sequence of Gordonia neofelifaecis NRRL B-59395, a Cholesterol-Degrading Actinomycete.</title>
        <authorList>
            <person name="Ge F."/>
            <person name="Li W."/>
            <person name="Chen G."/>
            <person name="Liu Y."/>
            <person name="Zhang G."/>
            <person name="Yong B."/>
            <person name="Wang Q."/>
            <person name="Wang N."/>
            <person name="Huang Z."/>
            <person name="Li W."/>
            <person name="Wang J."/>
            <person name="Wu C."/>
            <person name="Xie Q."/>
            <person name="Liu G."/>
        </authorList>
    </citation>
    <scope>NUCLEOTIDE SEQUENCE [LARGE SCALE GENOMIC DNA]</scope>
    <source>
        <strain evidence="1 2">NRRL B-59395</strain>
    </source>
</reference>
<dbReference type="Gene3D" id="3.40.50.1000">
    <property type="entry name" value="HAD superfamily/HAD-like"/>
    <property type="match status" value="1"/>
</dbReference>
<sequence>MRADDPGTVLLFDLDGTITDSHEGITRSYVHALGRIGVEAPSADFLRGIVGPPLRASMAAYGLDDAQITAAVAAYRERYHRVGWLENRVFDGMGELIADLAAAGRTMAVATSKNEPIARRIVEHFGLAPYFTHVAGASDDGTRPTKADVIDHVLDVLQSNVTTPRVVMIGDRSHDVLGAAAHGIPTIGVRWGYAPPGELEAAQAAAGLGRVAGRTTDQWTVDSVQRLREELGV</sequence>
<dbReference type="Proteomes" id="UP000035065">
    <property type="component" value="Unassembled WGS sequence"/>
</dbReference>
<keyword evidence="2" id="KW-1185">Reference proteome</keyword>
<dbReference type="InterPro" id="IPR050155">
    <property type="entry name" value="HAD-like_hydrolase_sf"/>
</dbReference>
<proteinExistence type="predicted"/>
<evidence type="ECO:0000313" key="2">
    <source>
        <dbReference type="Proteomes" id="UP000035065"/>
    </source>
</evidence>
<dbReference type="InterPro" id="IPR041492">
    <property type="entry name" value="HAD_2"/>
</dbReference>
<dbReference type="InterPro" id="IPR023198">
    <property type="entry name" value="PGP-like_dom2"/>
</dbReference>
<dbReference type="EMBL" id="AEUD01000004">
    <property type="protein sequence ID" value="EGD55772.1"/>
    <property type="molecule type" value="Genomic_DNA"/>
</dbReference>
<comment type="caution">
    <text evidence="1">The sequence shown here is derived from an EMBL/GenBank/DDBJ whole genome shotgun (WGS) entry which is preliminary data.</text>
</comment>
<organism evidence="1 2">
    <name type="scientific">Gordonia neofelifaecis NRRL B-59395</name>
    <dbReference type="NCBI Taxonomy" id="644548"/>
    <lineage>
        <taxon>Bacteria</taxon>
        <taxon>Bacillati</taxon>
        <taxon>Actinomycetota</taxon>
        <taxon>Actinomycetes</taxon>
        <taxon>Mycobacteriales</taxon>
        <taxon>Gordoniaceae</taxon>
        <taxon>Gordonia</taxon>
    </lineage>
</organism>
<dbReference type="SUPFAM" id="SSF56784">
    <property type="entry name" value="HAD-like"/>
    <property type="match status" value="1"/>
</dbReference>